<accession>A0A6A6GAI5</accession>
<dbReference type="EMBL" id="ML992508">
    <property type="protein sequence ID" value="KAF2222756.1"/>
    <property type="molecule type" value="Genomic_DNA"/>
</dbReference>
<evidence type="ECO:0000256" key="1">
    <source>
        <dbReference type="SAM" id="MobiDB-lite"/>
    </source>
</evidence>
<reference evidence="4" key="1">
    <citation type="journal article" date="2020" name="Stud. Mycol.">
        <title>101 Dothideomycetes genomes: A test case for predicting lifestyles and emergence of pathogens.</title>
        <authorList>
            <person name="Haridas S."/>
            <person name="Albert R."/>
            <person name="Binder M."/>
            <person name="Bloem J."/>
            <person name="LaButti K."/>
            <person name="Salamov A."/>
            <person name="Andreopoulos B."/>
            <person name="Baker S."/>
            <person name="Barry K."/>
            <person name="Bills G."/>
            <person name="Bluhm B."/>
            <person name="Cannon C."/>
            <person name="Castanera R."/>
            <person name="Culley D."/>
            <person name="Daum C."/>
            <person name="Ezra D."/>
            <person name="Gonzalez J."/>
            <person name="Henrissat B."/>
            <person name="Kuo A."/>
            <person name="Liang C."/>
            <person name="Lipzen A."/>
            <person name="Lutzoni F."/>
            <person name="Magnuson J."/>
            <person name="Mondo S."/>
            <person name="Nolan M."/>
            <person name="Ohm R."/>
            <person name="Pangilinan J."/>
            <person name="Park H.-J."/>
            <person name="Ramirez L."/>
            <person name="Alfaro M."/>
            <person name="Sun H."/>
            <person name="Tritt A."/>
            <person name="Yoshinaga Y."/>
            <person name="Zwiers L.-H."/>
            <person name="Turgeon B."/>
            <person name="Goodwin S."/>
            <person name="Spatafora J."/>
            <person name="Crous P."/>
            <person name="Grigoriev I."/>
        </authorList>
    </citation>
    <scope>NUCLEOTIDE SEQUENCE [LARGE SCALE GENOMIC DNA]</scope>
    <source>
        <strain evidence="4">CECT 20119</strain>
    </source>
</reference>
<dbReference type="OrthoDB" id="73875at2759"/>
<keyword evidence="4" id="KW-1185">Reference proteome</keyword>
<evidence type="ECO:0000313" key="3">
    <source>
        <dbReference type="EMBL" id="KAF2222756.1"/>
    </source>
</evidence>
<evidence type="ECO:0000256" key="2">
    <source>
        <dbReference type="SAM" id="SignalP"/>
    </source>
</evidence>
<feature type="signal peptide" evidence="2">
    <location>
        <begin position="1"/>
        <end position="21"/>
    </location>
</feature>
<gene>
    <name evidence="3" type="ORF">BDZ85DRAFT_131677</name>
</gene>
<proteinExistence type="predicted"/>
<feature type="compositionally biased region" description="Basic and acidic residues" evidence="1">
    <location>
        <begin position="257"/>
        <end position="267"/>
    </location>
</feature>
<name>A0A6A6GAI5_9PEZI</name>
<feature type="chain" id="PRO_5025435743" evidence="2">
    <location>
        <begin position="22"/>
        <end position="278"/>
    </location>
</feature>
<dbReference type="Proteomes" id="UP000799538">
    <property type="component" value="Unassembled WGS sequence"/>
</dbReference>
<sequence>MLCHFNIQIVLFALYIQSGLSLPFEPPFGILVARQPLQANTVLEPLNATTQPWKRADGGFPCFVRNFLCCWTCCPPDSPPPRPIELRPNPSTNNPAWTCTGEVPSLDELRYHAIRLRDIEVKTSIFYTKLVKGRAVEAAACWFDEYEEGVKRGDMAHFNNILDDDYYFAVASAIKKMPNADRNIDRFQKLLSQAFAETSSGRVFVFMPSDSDVAGSAYDDMNVWKNWEYPALTRNVRVEEIRRVDPRVDQQSQQAWRKGDGPSEREPTGTNWPPGLAD</sequence>
<dbReference type="SUPFAM" id="SSF52309">
    <property type="entry name" value="N-(deoxy)ribosyltransferase-like"/>
    <property type="match status" value="1"/>
</dbReference>
<feature type="region of interest" description="Disordered" evidence="1">
    <location>
        <begin position="245"/>
        <end position="278"/>
    </location>
</feature>
<protein>
    <submittedName>
        <fullName evidence="3">Uncharacterized protein</fullName>
    </submittedName>
</protein>
<keyword evidence="2" id="KW-0732">Signal</keyword>
<organism evidence="3 4">
    <name type="scientific">Elsinoe ampelina</name>
    <dbReference type="NCBI Taxonomy" id="302913"/>
    <lineage>
        <taxon>Eukaryota</taxon>
        <taxon>Fungi</taxon>
        <taxon>Dikarya</taxon>
        <taxon>Ascomycota</taxon>
        <taxon>Pezizomycotina</taxon>
        <taxon>Dothideomycetes</taxon>
        <taxon>Dothideomycetidae</taxon>
        <taxon>Myriangiales</taxon>
        <taxon>Elsinoaceae</taxon>
        <taxon>Elsinoe</taxon>
    </lineage>
</organism>
<evidence type="ECO:0000313" key="4">
    <source>
        <dbReference type="Proteomes" id="UP000799538"/>
    </source>
</evidence>
<dbReference type="AlphaFoldDB" id="A0A6A6GAI5"/>